<reference evidence="4 5" key="1">
    <citation type="submission" date="2014-08" db="EMBL/GenBank/DDBJ databases">
        <title>Comparative genomics of the Paenibacillus odorifer group.</title>
        <authorList>
            <person name="den Bakker H.C."/>
            <person name="Tsai Y.-C."/>
            <person name="Martin N."/>
            <person name="Korlach J."/>
            <person name="Wiedmann M."/>
        </authorList>
    </citation>
    <scope>NUCLEOTIDE SEQUENCE [LARGE SCALE GENOMIC DNA]</scope>
    <source>
        <strain evidence="4 5">DSM 1735</strain>
    </source>
</reference>
<dbReference type="InterPro" id="IPR036188">
    <property type="entry name" value="FAD/NAD-bd_sf"/>
</dbReference>
<evidence type="ECO:0000313" key="4">
    <source>
        <dbReference type="EMBL" id="AIQ13226.1"/>
    </source>
</evidence>
<gene>
    <name evidence="4" type="ORF">PDUR_15910</name>
</gene>
<dbReference type="Pfam" id="PF13738">
    <property type="entry name" value="Pyr_redox_3"/>
    <property type="match status" value="1"/>
</dbReference>
<dbReference type="KEGG" id="pdu:PDUR_15910"/>
<organism evidence="4 5">
    <name type="scientific">Paenibacillus durus</name>
    <name type="common">Paenibacillus azotofixans</name>
    <dbReference type="NCBI Taxonomy" id="44251"/>
    <lineage>
        <taxon>Bacteria</taxon>
        <taxon>Bacillati</taxon>
        <taxon>Bacillota</taxon>
        <taxon>Bacilli</taxon>
        <taxon>Bacillales</taxon>
        <taxon>Paenibacillaceae</taxon>
        <taxon>Paenibacillus</taxon>
    </lineage>
</organism>
<dbReference type="Gene3D" id="3.50.50.60">
    <property type="entry name" value="FAD/NAD(P)-binding domain"/>
    <property type="match status" value="2"/>
</dbReference>
<dbReference type="PRINTS" id="PR00368">
    <property type="entry name" value="FADPNR"/>
</dbReference>
<dbReference type="STRING" id="44251.PDUR_15910"/>
<proteinExistence type="predicted"/>
<comment type="cofactor">
    <cofactor evidence="1">
        <name>FAD</name>
        <dbReference type="ChEBI" id="CHEBI:57692"/>
    </cofactor>
</comment>
<dbReference type="PRINTS" id="PR00469">
    <property type="entry name" value="PNDRDTASEII"/>
</dbReference>
<dbReference type="InterPro" id="IPR023856">
    <property type="entry name" value="Bdr"/>
</dbReference>
<evidence type="ECO:0000313" key="5">
    <source>
        <dbReference type="Proteomes" id="UP000029409"/>
    </source>
</evidence>
<name>A0A089HMM1_PAEDU</name>
<dbReference type="NCBIfam" id="TIGR04018">
    <property type="entry name" value="Bthiol_YpdA"/>
    <property type="match status" value="1"/>
</dbReference>
<dbReference type="OrthoDB" id="9778740at2"/>
<dbReference type="EMBL" id="CP009288">
    <property type="protein sequence ID" value="AIQ13226.1"/>
    <property type="molecule type" value="Genomic_DNA"/>
</dbReference>
<dbReference type="PANTHER" id="PTHR48105">
    <property type="entry name" value="THIOREDOXIN REDUCTASE 1-RELATED-RELATED"/>
    <property type="match status" value="1"/>
</dbReference>
<evidence type="ECO:0000256" key="2">
    <source>
        <dbReference type="ARBA" id="ARBA00022630"/>
    </source>
</evidence>
<dbReference type="GO" id="GO:0016491">
    <property type="term" value="F:oxidoreductase activity"/>
    <property type="evidence" value="ECO:0007669"/>
    <property type="project" value="UniProtKB-KW"/>
</dbReference>
<protein>
    <submittedName>
        <fullName evidence="4">Uncharacterized protein</fullName>
    </submittedName>
</protein>
<evidence type="ECO:0000256" key="1">
    <source>
        <dbReference type="ARBA" id="ARBA00001974"/>
    </source>
</evidence>
<sequence>MYEVIIIGAGPCGLSAAIECRRQGLSAIIVEKNFIVHSIYLYPTHMQFFSTPELLEIGDVPFTTPNEKPFRHEALVYYRKAAELHGLEIASYEEATAIERLDDGTFSVNTVNRRGERQTRQAGSVVISTGYFDQPNWIGIPGEDLPKVAHYFREAHPYTGMKVAIIGGSNSAVDAALELIRAGASVDMIYRGDSISGNIKPWVRPIFESMVQKEKIRLHLASKVTEITPDTVVVSSVSRDESYTLENDFVLAMTGFRPDRTLMSSIGVLMDDDMDKPVYDPATMETNIPGVYVAGVIASGRNANEIFIETGRRHGALIAEHLAAKRLTEDKERN</sequence>
<dbReference type="SUPFAM" id="SSF51905">
    <property type="entry name" value="FAD/NAD(P)-binding domain"/>
    <property type="match status" value="1"/>
</dbReference>
<accession>A0A089HMM1</accession>
<dbReference type="eggNOG" id="COG0492">
    <property type="taxonomic scope" value="Bacteria"/>
</dbReference>
<keyword evidence="5" id="KW-1185">Reference proteome</keyword>
<dbReference type="AlphaFoldDB" id="A0A089HMM1"/>
<dbReference type="Proteomes" id="UP000029409">
    <property type="component" value="Chromosome"/>
</dbReference>
<dbReference type="InterPro" id="IPR050097">
    <property type="entry name" value="Ferredoxin-NADP_redctase_2"/>
</dbReference>
<dbReference type="RefSeq" id="WP_042207017.1">
    <property type="nucleotide sequence ID" value="NZ_CP009288.1"/>
</dbReference>
<keyword evidence="2" id="KW-0285">Flavoprotein</keyword>
<keyword evidence="3" id="KW-0560">Oxidoreductase</keyword>
<evidence type="ECO:0000256" key="3">
    <source>
        <dbReference type="ARBA" id="ARBA00023002"/>
    </source>
</evidence>